<reference evidence="2" key="1">
    <citation type="journal article" date="2022" name="Mol. Ecol. Resour.">
        <title>The genomes of chicory, endive, great burdock and yacon provide insights into Asteraceae palaeo-polyploidization history and plant inulin production.</title>
        <authorList>
            <person name="Fan W."/>
            <person name="Wang S."/>
            <person name="Wang H."/>
            <person name="Wang A."/>
            <person name="Jiang F."/>
            <person name="Liu H."/>
            <person name="Zhao H."/>
            <person name="Xu D."/>
            <person name="Zhang Y."/>
        </authorList>
    </citation>
    <scope>NUCLEOTIDE SEQUENCE [LARGE SCALE GENOMIC DNA]</scope>
    <source>
        <strain evidence="2">cv. Yunnan</strain>
    </source>
</reference>
<accession>A0ACB9GNQ8</accession>
<protein>
    <submittedName>
        <fullName evidence="1">Uncharacterized protein</fullName>
    </submittedName>
</protein>
<evidence type="ECO:0000313" key="1">
    <source>
        <dbReference type="EMBL" id="KAI3785129.1"/>
    </source>
</evidence>
<gene>
    <name evidence="1" type="ORF">L1987_44241</name>
</gene>
<reference evidence="1 2" key="2">
    <citation type="journal article" date="2022" name="Mol. Ecol. Resour.">
        <title>The genomes of chicory, endive, great burdock and yacon provide insights into Asteraceae paleo-polyploidization history and plant inulin production.</title>
        <authorList>
            <person name="Fan W."/>
            <person name="Wang S."/>
            <person name="Wang H."/>
            <person name="Wang A."/>
            <person name="Jiang F."/>
            <person name="Liu H."/>
            <person name="Zhao H."/>
            <person name="Xu D."/>
            <person name="Zhang Y."/>
        </authorList>
    </citation>
    <scope>NUCLEOTIDE SEQUENCE [LARGE SCALE GENOMIC DNA]</scope>
    <source>
        <strain evidence="2">cv. Yunnan</strain>
        <tissue evidence="1">Leaves</tissue>
    </source>
</reference>
<evidence type="ECO:0000313" key="2">
    <source>
        <dbReference type="Proteomes" id="UP001056120"/>
    </source>
</evidence>
<dbReference type="Proteomes" id="UP001056120">
    <property type="component" value="Linkage Group LG14"/>
</dbReference>
<proteinExistence type="predicted"/>
<organism evidence="1 2">
    <name type="scientific">Smallanthus sonchifolius</name>
    <dbReference type="NCBI Taxonomy" id="185202"/>
    <lineage>
        <taxon>Eukaryota</taxon>
        <taxon>Viridiplantae</taxon>
        <taxon>Streptophyta</taxon>
        <taxon>Embryophyta</taxon>
        <taxon>Tracheophyta</taxon>
        <taxon>Spermatophyta</taxon>
        <taxon>Magnoliopsida</taxon>
        <taxon>eudicotyledons</taxon>
        <taxon>Gunneridae</taxon>
        <taxon>Pentapetalae</taxon>
        <taxon>asterids</taxon>
        <taxon>campanulids</taxon>
        <taxon>Asterales</taxon>
        <taxon>Asteraceae</taxon>
        <taxon>Asteroideae</taxon>
        <taxon>Heliantheae alliance</taxon>
        <taxon>Millerieae</taxon>
        <taxon>Smallanthus</taxon>
    </lineage>
</organism>
<keyword evidence="2" id="KW-1185">Reference proteome</keyword>
<dbReference type="EMBL" id="CM042031">
    <property type="protein sequence ID" value="KAI3785129.1"/>
    <property type="molecule type" value="Genomic_DNA"/>
</dbReference>
<sequence length="194" mass="22308">MLDVIPYVGGPPVPNNQLFNWFRSKEINRGCLCTTDYSGKTGRCDRKYGLPNSGLSTHPLEGMTQFNGSWVYQQSILAVCIQDWPRERMLVQVLDDSNDTAVQALTKAEVNMWQHRGVHIVFRHRLIRTGYKAGNLKSAMSCDYVNDYEFVAIFYADFQPVPDFLKKTILHFKVVNWITFCIHLALINSSFHQL</sequence>
<comment type="caution">
    <text evidence="1">The sequence shown here is derived from an EMBL/GenBank/DDBJ whole genome shotgun (WGS) entry which is preliminary data.</text>
</comment>
<name>A0ACB9GNQ8_9ASTR</name>